<name>A0A6N9NPZ4_9FLAO</name>
<evidence type="ECO:0000313" key="2">
    <source>
        <dbReference type="EMBL" id="NBG66475.1"/>
    </source>
</evidence>
<dbReference type="AlphaFoldDB" id="A0A6N9NPZ4"/>
<keyword evidence="1" id="KW-0732">Signal</keyword>
<sequence>MKKINYIIAAFSVLMLFACTKDFEEINTNPNAPIDAQPSLLLRQVIYNYGEEMSYEGFVAGNLLGQNLSMIDFNLFDRHNLSSPQLGGNPWPVLYTNLRDNQIILQKASESSAFKVYEGPALILKAYMGAALTDIYGDVPFFEALNGKSGNTTPKYDSQEAIYTADGGILDLLDQGIAAIDNYSGAARLEGDILFSGDLASWTKFANSLKIKFLMRISDRVNVATELQTIFAAGNYIQFNVENATYDFTSGPPNNFRMATLRSGDFNQYVMSLTSEEILKSLNDPRIEVLFRPRFGDTSGTTPYVGILNGPDLSNTISVADYSLPGTIFRENTGVLDANFMTAWETTFLLAEAAQKGLIGGNAQGLYEAGVRQAFEYWNTTLPASYLTTDSAAFGAFGADPLEQIVTQKWIANTINGYENWIEFRRTGFPRLKTVAASLNNNLIPVRMPYPSGEQTLNSANYNTAAASTNGNSVNVKTWWDAN</sequence>
<dbReference type="PROSITE" id="PS51257">
    <property type="entry name" value="PROKAR_LIPOPROTEIN"/>
    <property type="match status" value="1"/>
</dbReference>
<keyword evidence="3" id="KW-1185">Reference proteome</keyword>
<evidence type="ECO:0000256" key="1">
    <source>
        <dbReference type="SAM" id="SignalP"/>
    </source>
</evidence>
<comment type="caution">
    <text evidence="2">The sequence shown here is derived from an EMBL/GenBank/DDBJ whole genome shotgun (WGS) entry which is preliminary data.</text>
</comment>
<protein>
    <submittedName>
        <fullName evidence="2">SusD/RagB family nutrient-binding outer membrane lipoprotein</fullName>
    </submittedName>
</protein>
<proteinExistence type="predicted"/>
<feature type="chain" id="PRO_5026697913" evidence="1">
    <location>
        <begin position="19"/>
        <end position="483"/>
    </location>
</feature>
<keyword evidence="2" id="KW-0449">Lipoprotein</keyword>
<dbReference type="InterPro" id="IPR041662">
    <property type="entry name" value="SusD-like_2"/>
</dbReference>
<dbReference type="Pfam" id="PF12771">
    <property type="entry name" value="SusD-like_2"/>
    <property type="match status" value="1"/>
</dbReference>
<dbReference type="RefSeq" id="WP_160633421.1">
    <property type="nucleotide sequence ID" value="NZ_WWNE01000007.1"/>
</dbReference>
<evidence type="ECO:0000313" key="3">
    <source>
        <dbReference type="Proteomes" id="UP000470771"/>
    </source>
</evidence>
<organism evidence="2 3">
    <name type="scientific">Acidiluteibacter ferrifornacis</name>
    <dbReference type="NCBI Taxonomy" id="2692424"/>
    <lineage>
        <taxon>Bacteria</taxon>
        <taxon>Pseudomonadati</taxon>
        <taxon>Bacteroidota</taxon>
        <taxon>Flavobacteriia</taxon>
        <taxon>Flavobacteriales</taxon>
        <taxon>Cryomorphaceae</taxon>
        <taxon>Acidiluteibacter</taxon>
    </lineage>
</organism>
<dbReference type="EMBL" id="WWNE01000007">
    <property type="protein sequence ID" value="NBG66475.1"/>
    <property type="molecule type" value="Genomic_DNA"/>
</dbReference>
<dbReference type="Gene3D" id="1.25.40.390">
    <property type="match status" value="1"/>
</dbReference>
<reference evidence="2 3" key="1">
    <citation type="submission" date="2019-12" db="EMBL/GenBank/DDBJ databases">
        <authorList>
            <person name="Zhao J."/>
        </authorList>
    </citation>
    <scope>NUCLEOTIDE SEQUENCE [LARGE SCALE GENOMIC DNA]</scope>
    <source>
        <strain evidence="2 3">S-15</strain>
    </source>
</reference>
<dbReference type="SUPFAM" id="SSF48452">
    <property type="entry name" value="TPR-like"/>
    <property type="match status" value="1"/>
</dbReference>
<dbReference type="Proteomes" id="UP000470771">
    <property type="component" value="Unassembled WGS sequence"/>
</dbReference>
<gene>
    <name evidence="2" type="ORF">GQN54_10130</name>
</gene>
<dbReference type="InterPro" id="IPR011990">
    <property type="entry name" value="TPR-like_helical_dom_sf"/>
</dbReference>
<accession>A0A6N9NPZ4</accession>
<feature type="signal peptide" evidence="1">
    <location>
        <begin position="1"/>
        <end position="18"/>
    </location>
</feature>